<evidence type="ECO:0000256" key="14">
    <source>
        <dbReference type="ARBA" id="ARBA00049744"/>
    </source>
</evidence>
<dbReference type="RefSeq" id="WP_090587999.1">
    <property type="nucleotide sequence ID" value="NZ_CP104302.1"/>
</dbReference>
<comment type="similarity">
    <text evidence="2">Belongs to the GMC oxidoreductase family.</text>
</comment>
<dbReference type="Pfam" id="PF01494">
    <property type="entry name" value="FAD_binding_3"/>
    <property type="match status" value="1"/>
</dbReference>
<accession>A0A2G5P646</accession>
<dbReference type="GO" id="GO:0016995">
    <property type="term" value="F:cholesterol oxidase activity"/>
    <property type="evidence" value="ECO:0007669"/>
    <property type="project" value="UniProtKB-EC"/>
</dbReference>
<dbReference type="OrthoDB" id="517968at2"/>
<keyword evidence="5" id="KW-0274">FAD</keyword>
<feature type="domain" description="Glucose-methanol-choline oxidoreductase C-terminal" evidence="19">
    <location>
        <begin position="506"/>
        <end position="566"/>
    </location>
</feature>
<evidence type="ECO:0000256" key="16">
    <source>
        <dbReference type="SAM" id="MobiDB-lite"/>
    </source>
</evidence>
<evidence type="ECO:0000256" key="8">
    <source>
        <dbReference type="ARBA" id="ARBA00023166"/>
    </source>
</evidence>
<evidence type="ECO:0000256" key="2">
    <source>
        <dbReference type="ARBA" id="ARBA00010790"/>
    </source>
</evidence>
<evidence type="ECO:0000313" key="21">
    <source>
        <dbReference type="Proteomes" id="UP000230551"/>
    </source>
</evidence>
<evidence type="ECO:0000313" key="20">
    <source>
        <dbReference type="EMBL" id="PIB73841.1"/>
    </source>
</evidence>
<feature type="domain" description="FAD-binding" evidence="18">
    <location>
        <begin position="11"/>
        <end position="45"/>
    </location>
</feature>
<keyword evidence="21" id="KW-1185">Reference proteome</keyword>
<dbReference type="PANTHER" id="PTHR47470:SF1">
    <property type="entry name" value="FAD-DEPENDENT OXIDOREDUCTASE 2 FAD BINDING DOMAIN-CONTAINING PROTEIN"/>
    <property type="match status" value="1"/>
</dbReference>
<dbReference type="InterPro" id="IPR007867">
    <property type="entry name" value="GMC_OxRtase_C"/>
</dbReference>
<keyword evidence="10" id="KW-0413">Isomerase</keyword>
<evidence type="ECO:0000256" key="13">
    <source>
        <dbReference type="ARBA" id="ARBA00049723"/>
    </source>
</evidence>
<dbReference type="EC" id="5.3.3.1" evidence="11"/>
<feature type="region of interest" description="Disordered" evidence="16">
    <location>
        <begin position="275"/>
        <end position="300"/>
    </location>
</feature>
<dbReference type="GO" id="GO:0008203">
    <property type="term" value="P:cholesterol metabolic process"/>
    <property type="evidence" value="ECO:0007669"/>
    <property type="project" value="UniProtKB-KW"/>
</dbReference>
<evidence type="ECO:0000256" key="4">
    <source>
        <dbReference type="ARBA" id="ARBA00022630"/>
    </source>
</evidence>
<evidence type="ECO:0000259" key="19">
    <source>
        <dbReference type="Pfam" id="PF05199"/>
    </source>
</evidence>
<keyword evidence="9" id="KW-0753">Steroid metabolism</keyword>
<evidence type="ECO:0000259" key="18">
    <source>
        <dbReference type="Pfam" id="PF01494"/>
    </source>
</evidence>
<comment type="pathway">
    <text evidence="12">Steroid metabolism; cholesterol degradation.</text>
</comment>
<evidence type="ECO:0000256" key="15">
    <source>
        <dbReference type="ARBA" id="ARBA00049778"/>
    </source>
</evidence>
<dbReference type="AlphaFoldDB" id="A0A2G5P646"/>
<dbReference type="EC" id="1.1.3.6" evidence="13"/>
<dbReference type="Pfam" id="PF05199">
    <property type="entry name" value="GMC_oxred_C"/>
    <property type="match status" value="1"/>
</dbReference>
<dbReference type="EMBL" id="PDCN02000023">
    <property type="protein sequence ID" value="PIB73841.1"/>
    <property type="molecule type" value="Genomic_DNA"/>
</dbReference>
<dbReference type="Gene3D" id="3.50.50.60">
    <property type="entry name" value="FAD/NAD(P)-binding domain"/>
    <property type="match status" value="3"/>
</dbReference>
<dbReference type="GO" id="GO:0004769">
    <property type="term" value="F:steroid Delta-isomerase activity"/>
    <property type="evidence" value="ECO:0007669"/>
    <property type="project" value="UniProtKB-EC"/>
</dbReference>
<dbReference type="InterPro" id="IPR036188">
    <property type="entry name" value="FAD/NAD-bd_sf"/>
</dbReference>
<comment type="cofactor">
    <cofactor evidence="1">
        <name>FAD</name>
        <dbReference type="ChEBI" id="CHEBI:57692"/>
    </cofactor>
</comment>
<dbReference type="InterPro" id="IPR000172">
    <property type="entry name" value="GMC_OxRdtase_N"/>
</dbReference>
<evidence type="ECO:0000256" key="9">
    <source>
        <dbReference type="ARBA" id="ARBA00023221"/>
    </source>
</evidence>
<keyword evidence="3" id="KW-0153">Cholesterol metabolism</keyword>
<evidence type="ECO:0000256" key="1">
    <source>
        <dbReference type="ARBA" id="ARBA00001974"/>
    </source>
</evidence>
<evidence type="ECO:0000259" key="17">
    <source>
        <dbReference type="Pfam" id="PF00732"/>
    </source>
</evidence>
<proteinExistence type="inferred from homology"/>
<evidence type="ECO:0000256" key="12">
    <source>
        <dbReference type="ARBA" id="ARBA00049645"/>
    </source>
</evidence>
<gene>
    <name evidence="20" type="ORF">CQY22_015215</name>
</gene>
<dbReference type="InterPro" id="IPR052542">
    <property type="entry name" value="Cholesterol_Oxidase"/>
</dbReference>
<keyword evidence="7" id="KW-0443">Lipid metabolism</keyword>
<evidence type="ECO:0000256" key="6">
    <source>
        <dbReference type="ARBA" id="ARBA00023002"/>
    </source>
</evidence>
<keyword evidence="4" id="KW-0285">Flavoprotein</keyword>
<dbReference type="GO" id="GO:0071949">
    <property type="term" value="F:FAD binding"/>
    <property type="evidence" value="ECO:0007669"/>
    <property type="project" value="InterPro"/>
</dbReference>
<evidence type="ECO:0000256" key="7">
    <source>
        <dbReference type="ARBA" id="ARBA00023098"/>
    </source>
</evidence>
<keyword evidence="6" id="KW-0560">Oxidoreductase</keyword>
<dbReference type="Pfam" id="PF00732">
    <property type="entry name" value="GMC_oxred_N"/>
    <property type="match status" value="1"/>
</dbReference>
<dbReference type="Proteomes" id="UP000230551">
    <property type="component" value="Unassembled WGS sequence"/>
</dbReference>
<sequence length="587" mass="62205">MGGIDGEWATQTDVLVIGSGFGGSVVAAELAAAGVSVCVVERGKRYPPGSFPRGGKATARNFWDPSEGLHGLFDVWTFDGLEAVTASGLGGGSLIYANVLLPAPESSFHQPHPDGSGATEHWPFSAADLAPHYAAVRAVLDPQLLPDPENPPPGAPPVDAAYGLTKTTAFLGAGARRAPLGVQFRGADGNAVIGAQVPDPGYPNVFGAIPRRTCRLCGECDLGCNEGAKNSMDHTYLSRAVADNASVHTRAEVTAIEARDGGGFDVRIRTYTPEQERTDDWPEPRGWWPRRKSKHTPPPAPERVIFARRVVLAAGALGSTFLLLRNRDKLKLTNPRLGSRFCGNGDLLGFILGATAELTGWRGPVITSYRDYGDGMHIQDAGYPEFAAWLTDTVASLRRLPTMARVIVGEGIGRLLNRSDSSLSKELSELLGPARTATHGLPVLGMGPDVADGKLYLRKGRLENTWNTASSAAYFSLLKSRMEELAEALGGRLTLNPTYHYRRVITVHPLGGCPADTLTKSGELSTPGVVDGFGRVRGVPGLWVCDGAAFPGPIGANPSLTIAAFAHRAAATMIAEPTPTDSWPVVL</sequence>
<dbReference type="PANTHER" id="PTHR47470">
    <property type="entry name" value="CHOLESTEROL OXIDASE"/>
    <property type="match status" value="1"/>
</dbReference>
<evidence type="ECO:0000256" key="10">
    <source>
        <dbReference type="ARBA" id="ARBA00023235"/>
    </source>
</evidence>
<protein>
    <recommendedName>
        <fullName evidence="14">Cholesterol oxidase</fullName>
        <ecNumber evidence="13">1.1.3.6</ecNumber>
        <ecNumber evidence="11">5.3.3.1</ecNumber>
    </recommendedName>
    <alternativeName>
        <fullName evidence="15">Cholesterol isomerase</fullName>
    </alternativeName>
</protein>
<organism evidence="20 21">
    <name type="scientific">Mycolicibacterium brumae</name>
    <dbReference type="NCBI Taxonomy" id="85968"/>
    <lineage>
        <taxon>Bacteria</taxon>
        <taxon>Bacillati</taxon>
        <taxon>Actinomycetota</taxon>
        <taxon>Actinomycetes</taxon>
        <taxon>Mycobacteriales</taxon>
        <taxon>Mycobacteriaceae</taxon>
        <taxon>Mycolicibacterium</taxon>
    </lineage>
</organism>
<feature type="domain" description="Glucose-methanol-choline oxidoreductase N-terminal" evidence="17">
    <location>
        <begin position="212"/>
        <end position="262"/>
    </location>
</feature>
<evidence type="ECO:0000256" key="5">
    <source>
        <dbReference type="ARBA" id="ARBA00022827"/>
    </source>
</evidence>
<name>A0A2G5P646_9MYCO</name>
<comment type="caution">
    <text evidence="20">The sequence shown here is derived from an EMBL/GenBank/DDBJ whole genome shotgun (WGS) entry which is preliminary data.</text>
</comment>
<dbReference type="InterPro" id="IPR002938">
    <property type="entry name" value="FAD-bd"/>
</dbReference>
<evidence type="ECO:0000256" key="3">
    <source>
        <dbReference type="ARBA" id="ARBA00022548"/>
    </source>
</evidence>
<reference evidence="20 21" key="1">
    <citation type="journal article" date="2017" name="Infect. Genet. Evol.">
        <title>The new phylogeny of the genus Mycobacterium: The old and the news.</title>
        <authorList>
            <person name="Tortoli E."/>
            <person name="Fedrizzi T."/>
            <person name="Meehan C.J."/>
            <person name="Trovato A."/>
            <person name="Grottola A."/>
            <person name="Giacobazzi E."/>
            <person name="Serpini G.F."/>
            <person name="Tagliazucchi S."/>
            <person name="Fabio A."/>
            <person name="Bettua C."/>
            <person name="Bertorelli R."/>
            <person name="Frascaro F."/>
            <person name="De Sanctis V."/>
            <person name="Pecorari M."/>
            <person name="Jousson O."/>
            <person name="Segata N."/>
            <person name="Cirillo D.M."/>
        </authorList>
    </citation>
    <scope>NUCLEOTIDE SEQUENCE [LARGE SCALE GENOMIC DNA]</scope>
    <source>
        <strain evidence="20 21">CIP1034565</strain>
    </source>
</reference>
<evidence type="ECO:0000256" key="11">
    <source>
        <dbReference type="ARBA" id="ARBA00038856"/>
    </source>
</evidence>
<dbReference type="STRING" id="85968.GCA_900073015_01418"/>
<dbReference type="SUPFAM" id="SSF51905">
    <property type="entry name" value="FAD/NAD(P)-binding domain"/>
    <property type="match status" value="1"/>
</dbReference>
<keyword evidence="8" id="KW-1207">Sterol metabolism</keyword>